<evidence type="ECO:0000313" key="2">
    <source>
        <dbReference type="Proteomes" id="UP001208570"/>
    </source>
</evidence>
<comment type="caution">
    <text evidence="1">The sequence shown here is derived from an EMBL/GenBank/DDBJ whole genome shotgun (WGS) entry which is preliminary data.</text>
</comment>
<sequence length="66" mass="7236">MYSESGIEAHQVRCVKALIVSLLVVSRLGAAGGHLAMSQNASRLENVLKMPLWHLNSGQRFHLPGR</sequence>
<keyword evidence="2" id="KW-1185">Reference proteome</keyword>
<gene>
    <name evidence="1" type="ORF">LSH36_127g09035</name>
</gene>
<organism evidence="1 2">
    <name type="scientific">Paralvinella palmiformis</name>
    <dbReference type="NCBI Taxonomy" id="53620"/>
    <lineage>
        <taxon>Eukaryota</taxon>
        <taxon>Metazoa</taxon>
        <taxon>Spiralia</taxon>
        <taxon>Lophotrochozoa</taxon>
        <taxon>Annelida</taxon>
        <taxon>Polychaeta</taxon>
        <taxon>Sedentaria</taxon>
        <taxon>Canalipalpata</taxon>
        <taxon>Terebellida</taxon>
        <taxon>Terebelliformia</taxon>
        <taxon>Alvinellidae</taxon>
        <taxon>Paralvinella</taxon>
    </lineage>
</organism>
<name>A0AAD9JXL8_9ANNE</name>
<proteinExistence type="predicted"/>
<dbReference type="AlphaFoldDB" id="A0AAD9JXL8"/>
<dbReference type="EMBL" id="JAODUP010000127">
    <property type="protein sequence ID" value="KAK2160761.1"/>
    <property type="molecule type" value="Genomic_DNA"/>
</dbReference>
<reference evidence="1" key="1">
    <citation type="journal article" date="2023" name="Mol. Biol. Evol.">
        <title>Third-Generation Sequencing Reveals the Adaptive Role of the Epigenome in Three Deep-Sea Polychaetes.</title>
        <authorList>
            <person name="Perez M."/>
            <person name="Aroh O."/>
            <person name="Sun Y."/>
            <person name="Lan Y."/>
            <person name="Juniper S.K."/>
            <person name="Young C.R."/>
            <person name="Angers B."/>
            <person name="Qian P.Y."/>
        </authorList>
    </citation>
    <scope>NUCLEOTIDE SEQUENCE</scope>
    <source>
        <strain evidence="1">P08H-3</strain>
    </source>
</reference>
<protein>
    <submittedName>
        <fullName evidence="1">Uncharacterized protein</fullName>
    </submittedName>
</protein>
<accession>A0AAD9JXL8</accession>
<dbReference type="Proteomes" id="UP001208570">
    <property type="component" value="Unassembled WGS sequence"/>
</dbReference>
<evidence type="ECO:0000313" key="1">
    <source>
        <dbReference type="EMBL" id="KAK2160761.1"/>
    </source>
</evidence>